<accession>A0A1B1YWH5</accession>
<dbReference type="NCBIfam" id="NF040826">
    <property type="entry name" value="lxa_BCAM0308"/>
    <property type="match status" value="1"/>
</dbReference>
<keyword evidence="3" id="KW-1185">Reference proteome</keyword>
<evidence type="ECO:0000256" key="1">
    <source>
        <dbReference type="SAM" id="MobiDB-lite"/>
    </source>
</evidence>
<protein>
    <submittedName>
        <fullName evidence="2">ATPase</fullName>
    </submittedName>
</protein>
<name>A0A1B1YWH5_9GAMM</name>
<dbReference type="AlphaFoldDB" id="A0A1B1YWH5"/>
<dbReference type="OrthoDB" id="9785278at2"/>
<dbReference type="EMBL" id="CP014671">
    <property type="protein sequence ID" value="ANX05027.1"/>
    <property type="molecule type" value="Genomic_DNA"/>
</dbReference>
<dbReference type="InterPro" id="IPR047706">
    <property type="entry name" value="BCAM0308-like"/>
</dbReference>
<dbReference type="KEGG" id="gbi:PG2T_13145"/>
<reference evidence="3" key="1">
    <citation type="submission" date="2016-03" db="EMBL/GenBank/DDBJ databases">
        <title>Complete genome sequence of Solimmundus cernigliae, representing a novel lineage of polycyclic aromatic hydrocarbon degraders within the Gammaproteobacteria.</title>
        <authorList>
            <person name="Singleton D.R."/>
            <person name="Dickey A.N."/>
            <person name="Scholl E.H."/>
            <person name="Wright F.A."/>
            <person name="Aitken M.D."/>
        </authorList>
    </citation>
    <scope>NUCLEOTIDE SEQUENCE [LARGE SCALE GENOMIC DNA]</scope>
    <source>
        <strain evidence="3">TR3.2</strain>
    </source>
</reference>
<sequence>MTGPHKTPDVPHHGHHDRPGLQQGHDPYLARQKLSEPSVCGDCGVVWHGGHWQWLARPADAAEVLCPACQRVRDRVPAGYLTLSGAFLSAHREEIGHLIDNHTQRQTAEHPLQRIMAREDTEGGLLITTTDAHLARGLGEAVHHAYRGDLDYHYADDDTTLRVHWHREA</sequence>
<dbReference type="RefSeq" id="WP_068806397.1">
    <property type="nucleotide sequence ID" value="NZ_CP014671.1"/>
</dbReference>
<evidence type="ECO:0000313" key="2">
    <source>
        <dbReference type="EMBL" id="ANX05027.1"/>
    </source>
</evidence>
<evidence type="ECO:0000313" key="3">
    <source>
        <dbReference type="Proteomes" id="UP000092952"/>
    </source>
</evidence>
<dbReference type="STRING" id="1810504.PG2T_13145"/>
<proteinExistence type="predicted"/>
<feature type="region of interest" description="Disordered" evidence="1">
    <location>
        <begin position="1"/>
        <end position="25"/>
    </location>
</feature>
<gene>
    <name evidence="2" type="ORF">PG2T_13145</name>
</gene>
<dbReference type="Proteomes" id="UP000092952">
    <property type="component" value="Chromosome"/>
</dbReference>
<feature type="compositionally biased region" description="Basic and acidic residues" evidence="1">
    <location>
        <begin position="1"/>
        <end position="12"/>
    </location>
</feature>
<organism evidence="2 3">
    <name type="scientific">Immundisolibacter cernigliae</name>
    <dbReference type="NCBI Taxonomy" id="1810504"/>
    <lineage>
        <taxon>Bacteria</taxon>
        <taxon>Pseudomonadati</taxon>
        <taxon>Pseudomonadota</taxon>
        <taxon>Gammaproteobacteria</taxon>
        <taxon>Immundisolibacterales</taxon>
        <taxon>Immundisolibacteraceae</taxon>
        <taxon>Immundisolibacter</taxon>
    </lineage>
</organism>
<dbReference type="InParanoid" id="A0A1B1YWH5"/>